<dbReference type="PANTHER" id="PTHR24014:SF6">
    <property type="entry name" value="PENTATRICOPEPTIDE REPEAT-CONTAINING PROTEIN 1, MITOCHONDRIAL"/>
    <property type="match status" value="1"/>
</dbReference>
<sequence>MASCLRSPRLWMNSRVLWRTTPASLHHIIQQMCRGTDLPICHKVLVGCTKCLSTVSDSVDTATTVRAPELNCVSTADSQKHNSVETSVNKKFRLKKLHSRVLDRSAVVSETKALNKVVQDQSEEDRFGIIKEKAEFFSKERKLHRPKVVEERSGKPLENVGNTERLSSSAQERDDVLHDGDSQRDIEISEADVFGTLADGKEDNIELIDADPVVYRDDEGEVDESEHPYQRLSPVNRRHAPDWYGRQIEKLARDGKIYEAVDMFETTMLKEDRVEPNRYVFTVLIGVLGRVGYTKKAFQLFNRMKKFGLEPEDPTYTALFNACSNSPWKVDGLTRAKHLHDLMLEKGYEPNTTTSHAMIKAYGVCGDIQQAFVVMDEMLAAGLKPNAETFSFLLMACISDREAGLKHAIEVWRRMRQKKVSPQIHQYNLLLRAIRDCGIGSIEFAQQLIRKKPAIDAPHHEVITAISASREDTSINISKNDGYKVLGGDDEHIRDTMTIKMVDAQDKSDEVADKEMGNDREKEKDKEHKYWWQYDNKVKPETQPSPKPASVQLTKEQIPAVLSANSMDREQPLSGVSIFDMAIPNILNPRGRFQSIMSLNDLDTPTKRLALIGGMPGFLSHMRKDSVKPDIRTFTQLLDAIPSSRDAETDLLAVMSVHEVKPDVDFFNLLIRKRNLREDYSGARDVFSMLSQLALTPNLHTFGCAAMGCASRSDGLQLLRDMEEVGHEPNVEIFSILIFQSRMNFAYKRDLCQEMKRRDVKPNENILRRIEQSIAHAKRMVFKKEHSQPVAEIYKSSEFTRDFRRFMLYYKPWLLSMQLDVPPHPWHAYRVPSCASENTEDEVNAVKT</sequence>
<evidence type="ECO:0000256" key="3">
    <source>
        <dbReference type="SAM" id="MobiDB-lite"/>
    </source>
</evidence>
<accession>A0AAD9NZD4</accession>
<dbReference type="InterPro" id="IPR033443">
    <property type="entry name" value="PROP1-like_PPR_dom"/>
</dbReference>
<dbReference type="PROSITE" id="PS51375">
    <property type="entry name" value="PPR"/>
    <property type="match status" value="3"/>
</dbReference>
<protein>
    <recommendedName>
        <fullName evidence="4">PROP1-like PPR domain-containing protein</fullName>
    </recommendedName>
</protein>
<dbReference type="InterPro" id="IPR002885">
    <property type="entry name" value="PPR_rpt"/>
</dbReference>
<evidence type="ECO:0000256" key="2">
    <source>
        <dbReference type="PROSITE-ProRule" id="PRU00708"/>
    </source>
</evidence>
<comment type="caution">
    <text evidence="5">The sequence shown here is derived from an EMBL/GenBank/DDBJ whole genome shotgun (WGS) entry which is preliminary data.</text>
</comment>
<dbReference type="EMBL" id="JAODUO010000241">
    <property type="protein sequence ID" value="KAK2185281.1"/>
    <property type="molecule type" value="Genomic_DNA"/>
</dbReference>
<dbReference type="Gene3D" id="1.25.40.10">
    <property type="entry name" value="Tetratricopeptide repeat domain"/>
    <property type="match status" value="3"/>
</dbReference>
<reference evidence="5" key="1">
    <citation type="journal article" date="2023" name="Mol. Biol. Evol.">
        <title>Third-Generation Sequencing Reveals the Adaptive Role of the Epigenome in Three Deep-Sea Polychaetes.</title>
        <authorList>
            <person name="Perez M."/>
            <person name="Aroh O."/>
            <person name="Sun Y."/>
            <person name="Lan Y."/>
            <person name="Juniper S.K."/>
            <person name="Young C.R."/>
            <person name="Angers B."/>
            <person name="Qian P.Y."/>
        </authorList>
    </citation>
    <scope>NUCLEOTIDE SEQUENCE</scope>
    <source>
        <strain evidence="5">R07B-5</strain>
    </source>
</reference>
<gene>
    <name evidence="5" type="ORF">NP493_241g06014</name>
</gene>
<feature type="region of interest" description="Disordered" evidence="3">
    <location>
        <begin position="145"/>
        <end position="182"/>
    </location>
</feature>
<organism evidence="5 6">
    <name type="scientific">Ridgeia piscesae</name>
    <name type="common">Tubeworm</name>
    <dbReference type="NCBI Taxonomy" id="27915"/>
    <lineage>
        <taxon>Eukaryota</taxon>
        <taxon>Metazoa</taxon>
        <taxon>Spiralia</taxon>
        <taxon>Lophotrochozoa</taxon>
        <taxon>Annelida</taxon>
        <taxon>Polychaeta</taxon>
        <taxon>Sedentaria</taxon>
        <taxon>Canalipalpata</taxon>
        <taxon>Sabellida</taxon>
        <taxon>Siboglinidae</taxon>
        <taxon>Ridgeia</taxon>
    </lineage>
</organism>
<keyword evidence="1" id="KW-0677">Repeat</keyword>
<dbReference type="Pfam" id="PF17177">
    <property type="entry name" value="PPR_long"/>
    <property type="match status" value="1"/>
</dbReference>
<dbReference type="GO" id="GO:0000049">
    <property type="term" value="F:tRNA binding"/>
    <property type="evidence" value="ECO:0007669"/>
    <property type="project" value="TreeGrafter"/>
</dbReference>
<dbReference type="NCBIfam" id="TIGR00756">
    <property type="entry name" value="PPR"/>
    <property type="match status" value="2"/>
</dbReference>
<name>A0AAD9NZD4_RIDPI</name>
<dbReference type="GO" id="GO:0042780">
    <property type="term" value="P:tRNA 3'-end processing"/>
    <property type="evidence" value="ECO:0007669"/>
    <property type="project" value="TreeGrafter"/>
</dbReference>
<feature type="compositionally biased region" description="Polar residues" evidence="3">
    <location>
        <begin position="160"/>
        <end position="170"/>
    </location>
</feature>
<feature type="repeat" description="PPR" evidence="2">
    <location>
        <begin position="277"/>
        <end position="311"/>
    </location>
</feature>
<evidence type="ECO:0000256" key="1">
    <source>
        <dbReference type="ARBA" id="ARBA00022737"/>
    </source>
</evidence>
<evidence type="ECO:0000313" key="6">
    <source>
        <dbReference type="Proteomes" id="UP001209878"/>
    </source>
</evidence>
<dbReference type="GO" id="GO:0005759">
    <property type="term" value="C:mitochondrial matrix"/>
    <property type="evidence" value="ECO:0007669"/>
    <property type="project" value="TreeGrafter"/>
</dbReference>
<feature type="domain" description="PROP1-like PPR" evidence="4">
    <location>
        <begin position="295"/>
        <end position="439"/>
    </location>
</feature>
<dbReference type="Pfam" id="PF13812">
    <property type="entry name" value="PPR_3"/>
    <property type="match status" value="1"/>
</dbReference>
<dbReference type="AlphaFoldDB" id="A0AAD9NZD4"/>
<dbReference type="Proteomes" id="UP001209878">
    <property type="component" value="Unassembled WGS sequence"/>
</dbReference>
<evidence type="ECO:0000259" key="4">
    <source>
        <dbReference type="Pfam" id="PF17177"/>
    </source>
</evidence>
<dbReference type="FunFam" id="1.25.40.10:FF:001555">
    <property type="entry name" value="GD13877"/>
    <property type="match status" value="1"/>
</dbReference>
<feature type="repeat" description="PPR" evidence="2">
    <location>
        <begin position="351"/>
        <end position="385"/>
    </location>
</feature>
<dbReference type="InterPro" id="IPR011990">
    <property type="entry name" value="TPR-like_helical_dom_sf"/>
</dbReference>
<proteinExistence type="predicted"/>
<feature type="repeat" description="PPR" evidence="2">
    <location>
        <begin position="386"/>
        <end position="422"/>
    </location>
</feature>
<feature type="region of interest" description="Disordered" evidence="3">
    <location>
        <begin position="506"/>
        <end position="528"/>
    </location>
</feature>
<feature type="compositionally biased region" description="Basic and acidic residues" evidence="3">
    <location>
        <begin position="171"/>
        <end position="182"/>
    </location>
</feature>
<keyword evidence="6" id="KW-1185">Reference proteome</keyword>
<evidence type="ECO:0000313" key="5">
    <source>
        <dbReference type="EMBL" id="KAK2185281.1"/>
    </source>
</evidence>
<dbReference type="PANTHER" id="PTHR24014">
    <property type="entry name" value="2-OXOGLUTARATE AND IRON-DEPENDENT OXYGENASE DOMAIN-CONTAINING PROTEIN 2"/>
    <property type="match status" value="1"/>
</dbReference>